<evidence type="ECO:0000256" key="1">
    <source>
        <dbReference type="ARBA" id="ARBA00004123"/>
    </source>
</evidence>
<keyword evidence="4" id="KW-0539">Nucleus</keyword>
<comment type="caution">
    <text evidence="11">The sequence shown here is derived from an EMBL/GenBank/DDBJ whole genome shotgun (WGS) entry which is preliminary data.</text>
</comment>
<comment type="similarity">
    <text evidence="2">Belongs to the THOC2 family.</text>
</comment>
<dbReference type="EMBL" id="JARGDH010000003">
    <property type="protein sequence ID" value="KAL0273342.1"/>
    <property type="molecule type" value="Genomic_DNA"/>
</dbReference>
<dbReference type="PANTHER" id="PTHR21597">
    <property type="entry name" value="THO2 PROTEIN"/>
    <property type="match status" value="1"/>
</dbReference>
<dbReference type="InterPro" id="IPR021418">
    <property type="entry name" value="THO_THOC2_C"/>
</dbReference>
<proteinExistence type="inferred from homology"/>
<dbReference type="InterPro" id="IPR021726">
    <property type="entry name" value="THO_THOC2_N"/>
</dbReference>
<dbReference type="GO" id="GO:0006397">
    <property type="term" value="P:mRNA processing"/>
    <property type="evidence" value="ECO:0007669"/>
    <property type="project" value="InterPro"/>
</dbReference>
<feature type="compositionally biased region" description="Basic and acidic residues" evidence="7">
    <location>
        <begin position="1330"/>
        <end position="1341"/>
    </location>
</feature>
<keyword evidence="6" id="KW-0175">Coiled coil</keyword>
<feature type="compositionally biased region" description="Low complexity" evidence="7">
    <location>
        <begin position="1299"/>
        <end position="1308"/>
    </location>
</feature>
<feature type="compositionally biased region" description="Low complexity" evidence="7">
    <location>
        <begin position="1349"/>
        <end position="1359"/>
    </location>
</feature>
<comment type="subunit">
    <text evidence="5">Component of the THO subcomplex, which is composed of THOC1, THOC2, THOC3, THOC5, THOC6 and THOC7. The THO subcomplex interacts with DDX39B to form the THO-DDX39B complex which multimerizes into a 28-subunit tetrameric assembly. Component of the transcription/export (TREX) complex at least composed of ALYREF/THOC4, DDX39B, SARNP/CIP29, CHTOP and the THO subcomplex; in the complex interacts with THOC1, THOC3, THOC5, THOC7 and DDX39B. TREX seems to have a dynamic structure involving ATP-dependent remodeling. Interacts with POLDIP3 and ZC3H11A.</text>
</comment>
<gene>
    <name evidence="11" type="ORF">PYX00_006036</name>
</gene>
<evidence type="ECO:0000256" key="2">
    <source>
        <dbReference type="ARBA" id="ARBA00007857"/>
    </source>
</evidence>
<evidence type="ECO:0000256" key="3">
    <source>
        <dbReference type="ARBA" id="ARBA00019596"/>
    </source>
</evidence>
<feature type="domain" description="THO complex subunitTHOC2 N-terminal" evidence="9">
    <location>
        <begin position="560"/>
        <end position="637"/>
    </location>
</feature>
<sequence length="1359" mass="156276">MEASHSSILTLELWKNWERQGKSEFMTILKNSIQESPNNRPGEKTVRCIYELIAQGVNGSLKKESVVSTIGEIMGQNMDIPSIVLDVLNILDSETSCSEISDERHNFCGLVKESEKILPEKLLKERLEIETLQDIGTLKNRNFYVKFIRIKTKLYYKQKKFNLLREESEGYAKLITQLNQESANFKSENLLQATKSLIGCFNLDPNRVLDIILEVFELRTDKAEVFIDLLQSYSNEPKVICEILGFKFSHYFKSKEHTPRSLYMVTALLLQYGIIHLDEIYPWLMPLDSTIEKQWEDEMKEAKEYTRRLNVISTKEKESEDSEPEKESLQERYAMNQKFGLCEALLTIGAWSVCQELCRNLPEHCVMEQPPVAKALCTLLHSIIEPLYTIHCCISGKVKRNPPSPLSNKFTPKPVCTFLGLRADVFPMLIALGPSLHMDPVLMYKIIRLCKMHLSLMEGEPVKQPPEQDSLYHDIIVLLDLVILPSLSYMDCNCSIAEEVWNVIKNFPYQIRYCLYSRWKNETPNEHAKLLRKNGEALKNIKNIMKRVSKENIKPVGRLIGKLTHASPGVLFDYVLIQIQMYENLIGPVVDSLKFLTNLSYDVLGYCLVETLSNTSVDRDRIKYDGTSISRWLQSLSSFCGAAFKKYNIELTGLLQYVANQLKAEKSLDLLIMREVVQKMAGIEAAEELTPDQLSAMSGGELLKGEAGYFSQVRNTKKSSLRLKEALSEQDLGVSLCLLMAQQRYCVVYRETDKSHLKLVGKLYDQCQDTLVQFGTFLCSTLSVDEYDSRFPSIHAMLSEYHISADVAFFLARPTLNHAINMKYDALRKADPNFKKLSVASKQQKYCEAVTEVITPLIESVKPLHPLKVWEDMSPQFLVTFWSLSMYDLQVPVESYQKEINKMKQASLQAMDSKEMATSKGKKEQERFNALIEKLQDERKKQQEHVENVMARLKLEKDTWFPTKPMRSPKNETIMQFLQLCVFPRCIFTSIDALYCSKFIHTIHMLKTANFSTLLCFDRLLCELTYSVTLCTENEANRYGRFLCSVLELVMRWHGDVDIFKAECANHPGFVTKVRASNQFSDSNDEVSYENYRHVCHKWYFKITKAMVVCLESKDYTQIRNALIILIKILPHFPTIVKLAQVIERTIDKVQQEEKNQRQDLFILATSYGAHLKAKAPTMIRESEFHEVVNKPTTKSNREKKETESAEGGEKVEKRDKSSSKLADTKENGKSRASRKEAVDIRETSPTINNKEKFEKEEIKEDKPRTKERKEEKHVKEERLYRDERYLDAVSLSKDDQRYSGGYYSASGHYVDDPRDHSSLSNSSSGSHKHGADIVESERDVKRRKMDGSSSSKVSIPVS</sequence>
<dbReference type="GO" id="GO:0006406">
    <property type="term" value="P:mRNA export from nucleus"/>
    <property type="evidence" value="ECO:0007669"/>
    <property type="project" value="InterPro"/>
</dbReference>
<dbReference type="InterPro" id="IPR040007">
    <property type="entry name" value="Tho2"/>
</dbReference>
<evidence type="ECO:0000259" key="9">
    <source>
        <dbReference type="Pfam" id="PF11732"/>
    </source>
</evidence>
<organism evidence="11">
    <name type="scientific">Menopon gallinae</name>
    <name type="common">poultry shaft louse</name>
    <dbReference type="NCBI Taxonomy" id="328185"/>
    <lineage>
        <taxon>Eukaryota</taxon>
        <taxon>Metazoa</taxon>
        <taxon>Ecdysozoa</taxon>
        <taxon>Arthropoda</taxon>
        <taxon>Hexapoda</taxon>
        <taxon>Insecta</taxon>
        <taxon>Pterygota</taxon>
        <taxon>Neoptera</taxon>
        <taxon>Paraneoptera</taxon>
        <taxon>Psocodea</taxon>
        <taxon>Troctomorpha</taxon>
        <taxon>Phthiraptera</taxon>
        <taxon>Amblycera</taxon>
        <taxon>Menoponidae</taxon>
        <taxon>Menopon</taxon>
    </lineage>
</organism>
<feature type="domain" description="THO complex subunitTHOC2 C-terminal" evidence="8">
    <location>
        <begin position="870"/>
        <end position="1172"/>
    </location>
</feature>
<dbReference type="Pfam" id="PF16134">
    <property type="entry name" value="THOC2_N"/>
    <property type="match status" value="2"/>
</dbReference>
<reference evidence="11" key="1">
    <citation type="journal article" date="2024" name="Gigascience">
        <title>Chromosome-level genome of the poultry shaft louse Menopon gallinae provides insight into the host-switching and adaptive evolution of parasitic lice.</title>
        <authorList>
            <person name="Xu Y."/>
            <person name="Ma L."/>
            <person name="Liu S."/>
            <person name="Liang Y."/>
            <person name="Liu Q."/>
            <person name="He Z."/>
            <person name="Tian L."/>
            <person name="Duan Y."/>
            <person name="Cai W."/>
            <person name="Li H."/>
            <person name="Song F."/>
        </authorList>
    </citation>
    <scope>NUCLEOTIDE SEQUENCE</scope>
    <source>
        <strain evidence="11">Cailab_2023a</strain>
    </source>
</reference>
<comment type="subcellular location">
    <subcellularLocation>
        <location evidence="1">Nucleus</location>
    </subcellularLocation>
</comment>
<evidence type="ECO:0000256" key="4">
    <source>
        <dbReference type="ARBA" id="ARBA00023242"/>
    </source>
</evidence>
<name>A0AAW2HTS6_9NEOP</name>
<feature type="compositionally biased region" description="Basic and acidic residues" evidence="7">
    <location>
        <begin position="1196"/>
        <end position="1243"/>
    </location>
</feature>
<dbReference type="Pfam" id="PF11732">
    <property type="entry name" value="Thoc2"/>
    <property type="match status" value="1"/>
</dbReference>
<evidence type="ECO:0000259" key="8">
    <source>
        <dbReference type="Pfam" id="PF11262"/>
    </source>
</evidence>
<accession>A0AAW2HTS6</accession>
<dbReference type="GO" id="GO:0003729">
    <property type="term" value="F:mRNA binding"/>
    <property type="evidence" value="ECO:0007669"/>
    <property type="project" value="TreeGrafter"/>
</dbReference>
<dbReference type="InterPro" id="IPR032302">
    <property type="entry name" value="THOC2_N"/>
</dbReference>
<evidence type="ECO:0000313" key="11">
    <source>
        <dbReference type="EMBL" id="KAL0273342.1"/>
    </source>
</evidence>
<dbReference type="EMBL" id="JARGDH010000003">
    <property type="protein sequence ID" value="KAL0273343.1"/>
    <property type="molecule type" value="Genomic_DNA"/>
</dbReference>
<feature type="coiled-coil region" evidence="6">
    <location>
        <begin position="925"/>
        <end position="952"/>
    </location>
</feature>
<protein>
    <recommendedName>
        <fullName evidence="3">THO complex subunit 2</fullName>
    </recommendedName>
</protein>
<evidence type="ECO:0000259" key="10">
    <source>
        <dbReference type="Pfam" id="PF16134"/>
    </source>
</evidence>
<feature type="region of interest" description="Disordered" evidence="7">
    <location>
        <begin position="1183"/>
        <end position="1359"/>
    </location>
</feature>
<evidence type="ECO:0000256" key="6">
    <source>
        <dbReference type="SAM" id="Coils"/>
    </source>
</evidence>
<evidence type="ECO:0000256" key="5">
    <source>
        <dbReference type="ARBA" id="ARBA00047033"/>
    </source>
</evidence>
<evidence type="ECO:0000256" key="7">
    <source>
        <dbReference type="SAM" id="MobiDB-lite"/>
    </source>
</evidence>
<dbReference type="PANTHER" id="PTHR21597:SF0">
    <property type="entry name" value="THO COMPLEX SUBUNIT 2"/>
    <property type="match status" value="1"/>
</dbReference>
<dbReference type="EMBL" id="JARGDH010000003">
    <property type="protein sequence ID" value="KAL0273345.1"/>
    <property type="molecule type" value="Genomic_DNA"/>
</dbReference>
<dbReference type="EMBL" id="JARGDH010000003">
    <property type="protein sequence ID" value="KAL0273344.1"/>
    <property type="molecule type" value="Genomic_DNA"/>
</dbReference>
<feature type="domain" description="THO complex subunit 2 N-terminal" evidence="10">
    <location>
        <begin position="10"/>
        <end position="392"/>
    </location>
</feature>
<feature type="domain" description="THO complex subunit 2 N-terminal" evidence="10">
    <location>
        <begin position="428"/>
        <end position="558"/>
    </location>
</feature>
<dbReference type="GO" id="GO:0000445">
    <property type="term" value="C:THO complex part of transcription export complex"/>
    <property type="evidence" value="ECO:0007669"/>
    <property type="project" value="TreeGrafter"/>
</dbReference>
<feature type="compositionally biased region" description="Basic and acidic residues" evidence="7">
    <location>
        <begin position="1250"/>
        <end position="1298"/>
    </location>
</feature>
<dbReference type="Pfam" id="PF11262">
    <property type="entry name" value="Tho2"/>
    <property type="match status" value="1"/>
</dbReference>